<name>A0A1B8GW99_9PEZI</name>
<organism evidence="15 16">
    <name type="scientific">Pseudogymnoascus verrucosus</name>
    <dbReference type="NCBI Taxonomy" id="342668"/>
    <lineage>
        <taxon>Eukaryota</taxon>
        <taxon>Fungi</taxon>
        <taxon>Dikarya</taxon>
        <taxon>Ascomycota</taxon>
        <taxon>Pezizomycotina</taxon>
        <taxon>Leotiomycetes</taxon>
        <taxon>Thelebolales</taxon>
        <taxon>Thelebolaceae</taxon>
        <taxon>Pseudogymnoascus</taxon>
    </lineage>
</organism>
<dbReference type="SUPFAM" id="SSF101473">
    <property type="entry name" value="DhaL-like"/>
    <property type="match status" value="1"/>
</dbReference>
<evidence type="ECO:0000256" key="6">
    <source>
        <dbReference type="ARBA" id="ARBA00022777"/>
    </source>
</evidence>
<comment type="catalytic activity">
    <reaction evidence="10">
        <text>dihydroxyacetone + ATP = dihydroxyacetone phosphate + ADP + H(+)</text>
        <dbReference type="Rhea" id="RHEA:15773"/>
        <dbReference type="ChEBI" id="CHEBI:15378"/>
        <dbReference type="ChEBI" id="CHEBI:16016"/>
        <dbReference type="ChEBI" id="CHEBI:30616"/>
        <dbReference type="ChEBI" id="CHEBI:57642"/>
        <dbReference type="ChEBI" id="CHEBI:456216"/>
        <dbReference type="EC" id="2.7.1.29"/>
    </reaction>
</comment>
<dbReference type="Gene3D" id="3.30.1180.20">
    <property type="entry name" value="Dihydroxyacetone kinase, domain 2"/>
    <property type="match status" value="1"/>
</dbReference>
<dbReference type="InterPro" id="IPR004007">
    <property type="entry name" value="DhaL_dom"/>
</dbReference>
<feature type="domain" description="DhaK" evidence="14">
    <location>
        <begin position="10"/>
        <end position="326"/>
    </location>
</feature>
<evidence type="ECO:0000256" key="3">
    <source>
        <dbReference type="ARBA" id="ARBA00008757"/>
    </source>
</evidence>
<dbReference type="EMBL" id="KV460210">
    <property type="protein sequence ID" value="OBU00123.1"/>
    <property type="molecule type" value="Genomic_DNA"/>
</dbReference>
<reference evidence="16" key="2">
    <citation type="journal article" date="2018" name="Nat. Commun.">
        <title>Extreme sensitivity to ultraviolet light in the fungal pathogen causing white-nose syndrome of bats.</title>
        <authorList>
            <person name="Palmer J.M."/>
            <person name="Drees K.P."/>
            <person name="Foster J.T."/>
            <person name="Lindner D.L."/>
        </authorList>
    </citation>
    <scope>NUCLEOTIDE SEQUENCE [LARGE SCALE GENOMIC DNA]</scope>
    <source>
        <strain evidence="16">UAMH 10579</strain>
    </source>
</reference>
<keyword evidence="7" id="KW-0319">Glycerol metabolism</keyword>
<comment type="pathway">
    <text evidence="2">Polyol metabolism; glycerol fermentation; glycerone phosphate from glycerol (oxidative route): step 2/2.</text>
</comment>
<keyword evidence="6" id="KW-0418">Kinase</keyword>
<comment type="catalytic activity">
    <reaction evidence="9">
        <text>D-glyceraldehyde + ATP = D-glyceraldehyde 3-phosphate + ADP + H(+)</text>
        <dbReference type="Rhea" id="RHEA:13941"/>
        <dbReference type="ChEBI" id="CHEBI:15378"/>
        <dbReference type="ChEBI" id="CHEBI:17378"/>
        <dbReference type="ChEBI" id="CHEBI:30616"/>
        <dbReference type="ChEBI" id="CHEBI:59776"/>
        <dbReference type="ChEBI" id="CHEBI:456216"/>
        <dbReference type="EC" id="2.7.1.28"/>
    </reaction>
</comment>
<feature type="binding site" evidence="12">
    <location>
        <position position="105"/>
    </location>
    <ligand>
        <name>substrate</name>
    </ligand>
</feature>
<evidence type="ECO:0000256" key="7">
    <source>
        <dbReference type="ARBA" id="ARBA00022798"/>
    </source>
</evidence>
<dbReference type="FunFam" id="1.25.40.340:FF:000001">
    <property type="entry name" value="Dihydroxyacetone kinase 1"/>
    <property type="match status" value="1"/>
</dbReference>
<dbReference type="GO" id="GO:0019588">
    <property type="term" value="P:anaerobic glycerol catabolic process"/>
    <property type="evidence" value="ECO:0007669"/>
    <property type="project" value="UniProtKB-UniPathway"/>
</dbReference>
<dbReference type="Pfam" id="PF02734">
    <property type="entry name" value="Dak2"/>
    <property type="match status" value="1"/>
</dbReference>
<evidence type="ECO:0000256" key="4">
    <source>
        <dbReference type="ARBA" id="ARBA00022679"/>
    </source>
</evidence>
<comment type="similarity">
    <text evidence="3">Belongs to the dihydroxyacetone kinase (DAK) family.</text>
</comment>
<keyword evidence="5" id="KW-0547">Nucleotide-binding</keyword>
<dbReference type="PROSITE" id="PS51480">
    <property type="entry name" value="DHAL"/>
    <property type="match status" value="1"/>
</dbReference>
<evidence type="ECO:0008006" key="17">
    <source>
        <dbReference type="Google" id="ProtNLM"/>
    </source>
</evidence>
<keyword evidence="16" id="KW-1185">Reference proteome</keyword>
<dbReference type="UniPathway" id="UPA00617">
    <property type="reaction ID" value="UER00669"/>
</dbReference>
<dbReference type="Pfam" id="PF02733">
    <property type="entry name" value="Dak1"/>
    <property type="match status" value="1"/>
</dbReference>
<dbReference type="InterPro" id="IPR012734">
    <property type="entry name" value="DhaK_ATP"/>
</dbReference>
<evidence type="ECO:0000256" key="1">
    <source>
        <dbReference type="ARBA" id="ARBA00003264"/>
    </source>
</evidence>
<dbReference type="GO" id="GO:0005829">
    <property type="term" value="C:cytosol"/>
    <property type="evidence" value="ECO:0007669"/>
    <property type="project" value="TreeGrafter"/>
</dbReference>
<evidence type="ECO:0000313" key="15">
    <source>
        <dbReference type="EMBL" id="OBU00123.1"/>
    </source>
</evidence>
<dbReference type="RefSeq" id="XP_018133855.1">
    <property type="nucleotide sequence ID" value="XM_018271405.2"/>
</dbReference>
<evidence type="ECO:0000256" key="11">
    <source>
        <dbReference type="PIRSR" id="PIRSR612734-1"/>
    </source>
</evidence>
<dbReference type="GO" id="GO:0004371">
    <property type="term" value="F:glycerone kinase activity"/>
    <property type="evidence" value="ECO:0007669"/>
    <property type="project" value="UniProtKB-EC"/>
</dbReference>
<dbReference type="Proteomes" id="UP000091956">
    <property type="component" value="Unassembled WGS sequence"/>
</dbReference>
<dbReference type="GeneID" id="28835276"/>
<evidence type="ECO:0000256" key="2">
    <source>
        <dbReference type="ARBA" id="ARBA00004778"/>
    </source>
</evidence>
<evidence type="ECO:0000313" key="16">
    <source>
        <dbReference type="Proteomes" id="UP000091956"/>
    </source>
</evidence>
<dbReference type="GO" id="GO:0005524">
    <property type="term" value="F:ATP binding"/>
    <property type="evidence" value="ECO:0007669"/>
    <property type="project" value="UniProtKB-KW"/>
</dbReference>
<evidence type="ECO:0000256" key="10">
    <source>
        <dbReference type="ARBA" id="ARBA00048898"/>
    </source>
</evidence>
<evidence type="ECO:0000256" key="5">
    <source>
        <dbReference type="ARBA" id="ARBA00022741"/>
    </source>
</evidence>
<evidence type="ECO:0000259" key="13">
    <source>
        <dbReference type="PROSITE" id="PS51480"/>
    </source>
</evidence>
<dbReference type="OrthoDB" id="1724672at2759"/>
<feature type="binding site" evidence="12">
    <location>
        <begin position="54"/>
        <end position="57"/>
    </location>
    <ligand>
        <name>substrate</name>
    </ligand>
</feature>
<dbReference type="PANTHER" id="PTHR28629">
    <property type="entry name" value="TRIOKINASE/FMN CYCLASE"/>
    <property type="match status" value="1"/>
</dbReference>
<dbReference type="AlphaFoldDB" id="A0A1B8GW99"/>
<evidence type="ECO:0000256" key="8">
    <source>
        <dbReference type="ARBA" id="ARBA00022840"/>
    </source>
</evidence>
<accession>A0A1B8GW99</accession>
<dbReference type="InterPro" id="IPR004006">
    <property type="entry name" value="DhaK_dom"/>
</dbReference>
<dbReference type="InterPro" id="IPR050861">
    <property type="entry name" value="Dihydroxyacetone_Kinase"/>
</dbReference>
<evidence type="ECO:0000256" key="12">
    <source>
        <dbReference type="PIRSR" id="PIRSR612734-2"/>
    </source>
</evidence>
<dbReference type="InterPro" id="IPR036117">
    <property type="entry name" value="DhaL_dom_sf"/>
</dbReference>
<keyword evidence="8" id="KW-0067">ATP-binding</keyword>
<protein>
    <recommendedName>
        <fullName evidence="17">Dihydroxyacetone kinase 2</fullName>
    </recommendedName>
</protein>
<dbReference type="SMART" id="SM01120">
    <property type="entry name" value="Dak2"/>
    <property type="match status" value="1"/>
</dbReference>
<evidence type="ECO:0000259" key="14">
    <source>
        <dbReference type="PROSITE" id="PS51481"/>
    </source>
</evidence>
<dbReference type="PROSITE" id="PS51481">
    <property type="entry name" value="DHAK"/>
    <property type="match status" value="1"/>
</dbReference>
<keyword evidence="4" id="KW-0808">Transferase</keyword>
<gene>
    <name evidence="15" type="ORF">VE01_01890</name>
</gene>
<dbReference type="PANTHER" id="PTHR28629:SF4">
    <property type="entry name" value="TRIOKINASE_FMN CYCLASE"/>
    <property type="match status" value="1"/>
</dbReference>
<evidence type="ECO:0000256" key="9">
    <source>
        <dbReference type="ARBA" id="ARBA00047974"/>
    </source>
</evidence>
<dbReference type="NCBIfam" id="TIGR02361">
    <property type="entry name" value="dak_ATP"/>
    <property type="match status" value="1"/>
</dbReference>
<dbReference type="Gene3D" id="1.25.40.340">
    <property type="match status" value="1"/>
</dbReference>
<dbReference type="GO" id="GO:0050354">
    <property type="term" value="F:triokinase activity"/>
    <property type="evidence" value="ECO:0007669"/>
    <property type="project" value="UniProtKB-EC"/>
</dbReference>
<dbReference type="Gene3D" id="3.40.50.10440">
    <property type="entry name" value="Dihydroxyacetone kinase, domain 1"/>
    <property type="match status" value="1"/>
</dbReference>
<feature type="active site" description="Tele-hemiaminal-histidine intermediate" evidence="11">
    <location>
        <position position="217"/>
    </location>
</feature>
<feature type="domain" description="DhaL" evidence="13">
    <location>
        <begin position="371"/>
        <end position="575"/>
    </location>
</feature>
<sequence length="585" mass="62028">MTLGKHFVNAVEDPVGQALKSFLRQDRSLRLIESQRVLYHQQNQQKVLLLSGGGSGHEPAHAGYLGGGMLDVCVSGDIFASPSASQVLAGLKALKSPKGILMIVKNYTGDKLNFGLAAEKAKSEGLEVNVVFVGDDVSVEGNELVGRRGLAGVAFVHKIAGAMASRGSSLEEVTQVAQSVSDRMVTAGVSLDRCSVPKRGKQESLPFNLLEYGMGIHNEPGTRREKIPSMPSTVANVLEILKISELDKGKPIATMINNLGGLSILELHIIANEVMGQLEAVGFDIRRTLVGTFVSSLNGPGFSVTILELDPLTESLLNDQTTAPAWPNITGSPALGIAENTNQRLVNDSVLAKASPIHIEYAIQEDLIGTEILHTLLGFVLKSVVTDEPMITRYDTIAGDGDCGETLLKGVKSVCAALLQTSSEAPMDIVSIFRVISNTIESSMGGTSGAIYAIFFNAVTNHLSSPFDGSDPGFLSMRIRLALNSGVAQLCRYTSARKGHKTLMDALIPFTEAFASGSSLEAAVMEARNGAEATRKLDAVLGRASYVGKEIFEVEGGIPDPGAMGVVSVLQGILEGLKDERIISQ</sequence>
<dbReference type="SUPFAM" id="SSF82549">
    <property type="entry name" value="DAK1/DegV-like"/>
    <property type="match status" value="1"/>
</dbReference>
<dbReference type="FunFam" id="3.40.50.10440:FF:000001">
    <property type="entry name" value="Dihydroxyacetone kinase, DhaK subunit"/>
    <property type="match status" value="1"/>
</dbReference>
<dbReference type="STRING" id="342668.A0A1B8GW99"/>
<comment type="function">
    <text evidence="1">Catalyzes both the phosphorylation of dihydroxyacetone and of glyceraldehyde.</text>
</comment>
<reference evidence="15 16" key="1">
    <citation type="submission" date="2016-03" db="EMBL/GenBank/DDBJ databases">
        <title>Comparative genomics of Pseudogymnoascus destructans, the fungus causing white-nose syndrome of bats.</title>
        <authorList>
            <person name="Palmer J.M."/>
            <person name="Drees K.P."/>
            <person name="Foster J.T."/>
            <person name="Lindner D.L."/>
        </authorList>
    </citation>
    <scope>NUCLEOTIDE SEQUENCE [LARGE SCALE GENOMIC DNA]</scope>
    <source>
        <strain evidence="15 16">UAMH 10579</strain>
    </source>
</reference>
<proteinExistence type="inferred from homology"/>
<dbReference type="FunFam" id="3.30.1180.20:FF:000001">
    <property type="entry name" value="Dihydroxyacetone kinase 1"/>
    <property type="match status" value="1"/>
</dbReference>
<feature type="binding site" evidence="12">
    <location>
        <position position="110"/>
    </location>
    <ligand>
        <name>substrate</name>
    </ligand>
</feature>